<sequence length="30" mass="3316">MEPPAVGPRHVRPGDREDRSFKAAKLDGLL</sequence>
<organism evidence="2 3">
    <name type="scientific">Sorangium cellulosum So0157-2</name>
    <dbReference type="NCBI Taxonomy" id="1254432"/>
    <lineage>
        <taxon>Bacteria</taxon>
        <taxon>Pseudomonadati</taxon>
        <taxon>Myxococcota</taxon>
        <taxon>Polyangia</taxon>
        <taxon>Polyangiales</taxon>
        <taxon>Polyangiaceae</taxon>
        <taxon>Sorangium</taxon>
    </lineage>
</organism>
<evidence type="ECO:0000313" key="2">
    <source>
        <dbReference type="EMBL" id="AGP39615.1"/>
    </source>
</evidence>
<evidence type="ECO:0000313" key="3">
    <source>
        <dbReference type="Proteomes" id="UP000014803"/>
    </source>
</evidence>
<dbReference type="KEGG" id="scu:SCE1572_37055"/>
<reference evidence="2 3" key="1">
    <citation type="journal article" date="2013" name="Sci. Rep.">
        <title>Extraordinary expansion of a Sorangium cellulosum genome from an alkaline milieu.</title>
        <authorList>
            <person name="Han K."/>
            <person name="Li Z.F."/>
            <person name="Peng R."/>
            <person name="Zhu L.P."/>
            <person name="Zhou T."/>
            <person name="Wang L.G."/>
            <person name="Li S.G."/>
            <person name="Zhang X.B."/>
            <person name="Hu W."/>
            <person name="Wu Z.H."/>
            <person name="Qin N."/>
            <person name="Li Y.Z."/>
        </authorList>
    </citation>
    <scope>NUCLEOTIDE SEQUENCE [LARGE SCALE GENOMIC DNA]</scope>
    <source>
        <strain evidence="2 3">So0157-2</strain>
    </source>
</reference>
<dbReference type="EMBL" id="CP003969">
    <property type="protein sequence ID" value="AGP39615.1"/>
    <property type="molecule type" value="Genomic_DNA"/>
</dbReference>
<accession>S4Y5W9</accession>
<proteinExistence type="predicted"/>
<dbReference type="HOGENOM" id="CLU_3405511_0_0_7"/>
<protein>
    <submittedName>
        <fullName evidence="2">Uncharacterized protein</fullName>
    </submittedName>
</protein>
<feature type="region of interest" description="Disordered" evidence="1">
    <location>
        <begin position="1"/>
        <end position="30"/>
    </location>
</feature>
<feature type="compositionally biased region" description="Basic and acidic residues" evidence="1">
    <location>
        <begin position="12"/>
        <end position="30"/>
    </location>
</feature>
<evidence type="ECO:0000256" key="1">
    <source>
        <dbReference type="SAM" id="MobiDB-lite"/>
    </source>
</evidence>
<gene>
    <name evidence="2" type="ORF">SCE1572_37055</name>
</gene>
<dbReference type="Proteomes" id="UP000014803">
    <property type="component" value="Chromosome"/>
</dbReference>
<dbReference type="AlphaFoldDB" id="S4Y5W9"/>
<name>S4Y5W9_SORCE</name>